<dbReference type="SUPFAM" id="SSF55031">
    <property type="entry name" value="Bacterial exopeptidase dimerisation domain"/>
    <property type="match status" value="1"/>
</dbReference>
<evidence type="ECO:0000256" key="4">
    <source>
        <dbReference type="ARBA" id="ARBA00052737"/>
    </source>
</evidence>
<comment type="catalytic activity">
    <reaction evidence="4">
        <text>N-acetyl-L-cysteine + H2O = L-cysteine + acetate</text>
        <dbReference type="Rhea" id="RHEA:75515"/>
        <dbReference type="ChEBI" id="CHEBI:15377"/>
        <dbReference type="ChEBI" id="CHEBI:30089"/>
        <dbReference type="ChEBI" id="CHEBI:35235"/>
        <dbReference type="ChEBI" id="CHEBI:78236"/>
    </reaction>
    <physiologicalReaction direction="left-to-right" evidence="4">
        <dbReference type="Rhea" id="RHEA:75516"/>
    </physiologicalReaction>
</comment>
<feature type="binding site" evidence="5">
    <location>
        <position position="103"/>
    </location>
    <ligand>
        <name>Mn(2+)</name>
        <dbReference type="ChEBI" id="CHEBI:29035"/>
        <label>2</label>
    </ligand>
</feature>
<dbReference type="GO" id="GO:0046872">
    <property type="term" value="F:metal ion binding"/>
    <property type="evidence" value="ECO:0007669"/>
    <property type="project" value="UniProtKB-KW"/>
</dbReference>
<comment type="cofactor">
    <cofactor evidence="5">
        <name>Mn(2+)</name>
        <dbReference type="ChEBI" id="CHEBI:29035"/>
    </cofactor>
    <text evidence="5">The Mn(2+) ion enhances activity.</text>
</comment>
<name>A0A1B1Z8Y8_9BACL</name>
<evidence type="ECO:0000256" key="5">
    <source>
        <dbReference type="PIRSR" id="PIRSR005962-1"/>
    </source>
</evidence>
<dbReference type="InterPro" id="IPR002933">
    <property type="entry name" value="Peptidase_M20"/>
</dbReference>
<keyword evidence="8" id="KW-1185">Reference proteome</keyword>
<dbReference type="NCBIfam" id="TIGR01891">
    <property type="entry name" value="amidohydrolases"/>
    <property type="match status" value="1"/>
</dbReference>
<gene>
    <name evidence="7" type="ORF">ABE41_017935</name>
</gene>
<dbReference type="EMBL" id="CP016761">
    <property type="protein sequence ID" value="ANX13896.1"/>
    <property type="molecule type" value="Genomic_DNA"/>
</dbReference>
<evidence type="ECO:0000256" key="3">
    <source>
        <dbReference type="ARBA" id="ARBA00022801"/>
    </source>
</evidence>
<dbReference type="KEGG" id="far:ABE41_017935"/>
<dbReference type="Proteomes" id="UP000077412">
    <property type="component" value="Chromosome"/>
</dbReference>
<feature type="binding site" evidence="5">
    <location>
        <position position="163"/>
    </location>
    <ligand>
        <name>Mn(2+)</name>
        <dbReference type="ChEBI" id="CHEBI:29035"/>
        <label>2</label>
    </ligand>
</feature>
<feature type="binding site" evidence="5">
    <location>
        <position position="101"/>
    </location>
    <ligand>
        <name>Mn(2+)</name>
        <dbReference type="ChEBI" id="CHEBI:29035"/>
        <label>2</label>
    </ligand>
</feature>
<dbReference type="FunFam" id="3.30.70.360:FF:000001">
    <property type="entry name" value="N-acetyldiaminopimelate deacetylase"/>
    <property type="match status" value="1"/>
</dbReference>
<keyword evidence="2 5" id="KW-0479">Metal-binding</keyword>
<evidence type="ECO:0000313" key="8">
    <source>
        <dbReference type="Proteomes" id="UP000077412"/>
    </source>
</evidence>
<dbReference type="AlphaFoldDB" id="A0A1B1Z8Y8"/>
<comment type="similarity">
    <text evidence="1">Belongs to the peptidase M20 family.</text>
</comment>
<dbReference type="PANTHER" id="PTHR11014">
    <property type="entry name" value="PEPTIDASE M20 FAMILY MEMBER"/>
    <property type="match status" value="1"/>
</dbReference>
<organism evidence="7 8">
    <name type="scientific">Fictibacillus arsenicus</name>
    <dbReference type="NCBI Taxonomy" id="255247"/>
    <lineage>
        <taxon>Bacteria</taxon>
        <taxon>Bacillati</taxon>
        <taxon>Bacillota</taxon>
        <taxon>Bacilli</taxon>
        <taxon>Bacillales</taxon>
        <taxon>Fictibacillaceae</taxon>
        <taxon>Fictibacillus</taxon>
    </lineage>
</organism>
<evidence type="ECO:0000259" key="6">
    <source>
        <dbReference type="Pfam" id="PF07687"/>
    </source>
</evidence>
<dbReference type="Gene3D" id="3.30.70.360">
    <property type="match status" value="1"/>
</dbReference>
<dbReference type="RefSeq" id="WP_066293345.1">
    <property type="nucleotide sequence ID" value="NZ_CP016761.1"/>
</dbReference>
<dbReference type="CDD" id="cd03886">
    <property type="entry name" value="M20_Acy1"/>
    <property type="match status" value="1"/>
</dbReference>
<dbReference type="GO" id="GO:0050118">
    <property type="term" value="F:N-acetyldiaminopimelate deacetylase activity"/>
    <property type="evidence" value="ECO:0007669"/>
    <property type="project" value="UniProtKB-ARBA"/>
</dbReference>
<dbReference type="InterPro" id="IPR017439">
    <property type="entry name" value="Amidohydrolase"/>
</dbReference>
<dbReference type="InterPro" id="IPR036264">
    <property type="entry name" value="Bact_exopeptidase_dim_dom"/>
</dbReference>
<dbReference type="GO" id="GO:0019877">
    <property type="term" value="P:diaminopimelate biosynthetic process"/>
    <property type="evidence" value="ECO:0007669"/>
    <property type="project" value="UniProtKB-ARBA"/>
</dbReference>
<dbReference type="STRING" id="255247.ABE41_017935"/>
<evidence type="ECO:0000256" key="1">
    <source>
        <dbReference type="ARBA" id="ARBA00006153"/>
    </source>
</evidence>
<feature type="binding site" evidence="5">
    <location>
        <position position="363"/>
    </location>
    <ligand>
        <name>Mn(2+)</name>
        <dbReference type="ChEBI" id="CHEBI:29035"/>
        <label>2</label>
    </ligand>
</feature>
<accession>A0A1B1Z8Y8</accession>
<dbReference type="PANTHER" id="PTHR11014:SF63">
    <property type="entry name" value="METALLOPEPTIDASE, PUTATIVE (AFU_ORTHOLOGUE AFUA_6G09600)-RELATED"/>
    <property type="match status" value="1"/>
</dbReference>
<dbReference type="PIRSF" id="PIRSF005962">
    <property type="entry name" value="Pept_M20D_amidohydro"/>
    <property type="match status" value="1"/>
</dbReference>
<evidence type="ECO:0000313" key="7">
    <source>
        <dbReference type="EMBL" id="ANX13896.1"/>
    </source>
</evidence>
<keyword evidence="5" id="KW-0464">Manganese</keyword>
<feature type="binding site" evidence="5">
    <location>
        <position position="137"/>
    </location>
    <ligand>
        <name>Mn(2+)</name>
        <dbReference type="ChEBI" id="CHEBI:29035"/>
        <label>2</label>
    </ligand>
</feature>
<dbReference type="Pfam" id="PF07687">
    <property type="entry name" value="M20_dimer"/>
    <property type="match status" value="1"/>
</dbReference>
<dbReference type="Pfam" id="PF01546">
    <property type="entry name" value="Peptidase_M20"/>
    <property type="match status" value="1"/>
</dbReference>
<dbReference type="FunFam" id="3.40.630.10:FF:000006">
    <property type="entry name" value="N-acetyldiaminopimelate deacetylase"/>
    <property type="match status" value="1"/>
</dbReference>
<dbReference type="Gene3D" id="3.40.630.10">
    <property type="entry name" value="Zn peptidases"/>
    <property type="match status" value="1"/>
</dbReference>
<feature type="domain" description="Peptidase M20 dimerisation" evidence="6">
    <location>
        <begin position="188"/>
        <end position="277"/>
    </location>
</feature>
<reference evidence="7 8" key="1">
    <citation type="submission" date="2016-08" db="EMBL/GenBank/DDBJ databases">
        <title>Complete genome sequence of Fictibacillus arsenicus G25-54, a strain with toxicity to nematodes and a potential arsenic-resistance activity.</title>
        <authorList>
            <person name="Zheng Z."/>
        </authorList>
    </citation>
    <scope>NUCLEOTIDE SEQUENCE [LARGE SCALE GENOMIC DNA]</scope>
    <source>
        <strain evidence="7 8">G25-54</strain>
    </source>
</reference>
<dbReference type="SUPFAM" id="SSF53187">
    <property type="entry name" value="Zn-dependent exopeptidases"/>
    <property type="match status" value="1"/>
</dbReference>
<protein>
    <recommendedName>
        <fullName evidence="6">Peptidase M20 dimerisation domain-containing protein</fullName>
    </recommendedName>
</protein>
<proteinExistence type="inferred from homology"/>
<keyword evidence="3" id="KW-0378">Hydrolase</keyword>
<dbReference type="InterPro" id="IPR011650">
    <property type="entry name" value="Peptidase_M20_dimer"/>
</dbReference>
<sequence length="403" mass="43556">MSFLQLAESIKHRIVEYRRHLHQYPELSFSEYKTAEFVANILEENNIEVLRSVAETGVVGLIKGDSPGKTIALRADMDALPIQEQTNLNFSSNNPGVMHACGHDFHTSILLGVAILLNQHRHLIKGNIKLIFQPAEEKLTGAKKMIGKGVLQNPNVDGIMALHCWPDLPAGTIGIRKGPITAAADFIDITIHGTAGHAAHPHKCVDPIVIAGHVVSTLQTVISREVAPTDPAVLTIGKINGGTAPNVIPSTVHLSGMIRTVSPDLQKRMPEIINRVVTKTAESMNGEAELTYTMATPPLISDAAMVELIDSVVSETLGQDRLVYLENPSLGSEDFSFYAEQVPGVLFRLGTHNKKPESKLSLHNAGVVFDENALTTGVSVMCEAAVRFLSPQTTSKQTLTGKV</sequence>
<evidence type="ECO:0000256" key="2">
    <source>
        <dbReference type="ARBA" id="ARBA00022723"/>
    </source>
</evidence>